<gene>
    <name evidence="2" type="ORF">DSPE1174_LOCUS25884</name>
</gene>
<evidence type="ECO:0000256" key="1">
    <source>
        <dbReference type="SAM" id="MobiDB-lite"/>
    </source>
</evidence>
<evidence type="ECO:0000313" key="2">
    <source>
        <dbReference type="EMBL" id="CAD9465158.1"/>
    </source>
</evidence>
<accession>A0A7S2GSE5</accession>
<feature type="region of interest" description="Disordered" evidence="1">
    <location>
        <begin position="138"/>
        <end position="175"/>
    </location>
</feature>
<sequence>MEFWKTLLPDANEKHNLRSFSPMHWPYLPQEGDCTNDNHTCIFCRTKGHHPMFCPNAVWAIIFRKPKTFIPTDVRRHVSKLRGYAITVDELTSYVNTKFLMRMTKHYSNLEEPTALRGPQFSKHAFEKAEATWKIHHKITNPKHNSTTATTEEKEAKAADSEPNETNVSNQTKPN</sequence>
<proteinExistence type="predicted"/>
<reference evidence="2" key="1">
    <citation type="submission" date="2021-01" db="EMBL/GenBank/DDBJ databases">
        <authorList>
            <person name="Corre E."/>
            <person name="Pelletier E."/>
            <person name="Niang G."/>
            <person name="Scheremetjew M."/>
            <person name="Finn R."/>
            <person name="Kale V."/>
            <person name="Holt S."/>
            <person name="Cochrane G."/>
            <person name="Meng A."/>
            <person name="Brown T."/>
            <person name="Cohen L."/>
        </authorList>
    </citation>
    <scope>NUCLEOTIDE SEQUENCE</scope>
    <source>
        <strain evidence="2">CCMP1381</strain>
    </source>
</reference>
<dbReference type="AlphaFoldDB" id="A0A7S2GSE5"/>
<feature type="compositionally biased region" description="Polar residues" evidence="1">
    <location>
        <begin position="164"/>
        <end position="175"/>
    </location>
</feature>
<protein>
    <submittedName>
        <fullName evidence="2">Uncharacterized protein</fullName>
    </submittedName>
</protein>
<name>A0A7S2GSE5_9STRA</name>
<dbReference type="EMBL" id="HBGS01049688">
    <property type="protein sequence ID" value="CAD9465158.1"/>
    <property type="molecule type" value="Transcribed_RNA"/>
</dbReference>
<feature type="compositionally biased region" description="Basic and acidic residues" evidence="1">
    <location>
        <begin position="151"/>
        <end position="160"/>
    </location>
</feature>
<organism evidence="2">
    <name type="scientific">Octactis speculum</name>
    <dbReference type="NCBI Taxonomy" id="3111310"/>
    <lineage>
        <taxon>Eukaryota</taxon>
        <taxon>Sar</taxon>
        <taxon>Stramenopiles</taxon>
        <taxon>Ochrophyta</taxon>
        <taxon>Dictyochophyceae</taxon>
        <taxon>Dictyochales</taxon>
        <taxon>Dictyochaceae</taxon>
        <taxon>Octactis</taxon>
    </lineage>
</organism>